<name>A0ABD6CZY5_9EURY</name>
<feature type="domain" description="DUF8132" evidence="2">
    <location>
        <begin position="4"/>
        <end position="67"/>
    </location>
</feature>
<sequence>MSSVVKLVAGGIGAVGLAVTLGAGYLVVRGPFLGGPTLEPPALLAMLGAFVVGITVAAWGATRYARL</sequence>
<protein>
    <recommendedName>
        <fullName evidence="2">DUF8132 domain-containing protein</fullName>
    </recommendedName>
</protein>
<evidence type="ECO:0000256" key="1">
    <source>
        <dbReference type="SAM" id="Phobius"/>
    </source>
</evidence>
<comment type="caution">
    <text evidence="3">The sequence shown here is derived from an EMBL/GenBank/DDBJ whole genome shotgun (WGS) entry which is preliminary data.</text>
</comment>
<proteinExistence type="predicted"/>
<accession>A0ABD6CZY5</accession>
<dbReference type="AlphaFoldDB" id="A0ABD6CZY5"/>
<dbReference type="RefSeq" id="WP_256404164.1">
    <property type="nucleotide sequence ID" value="NZ_CP187151.1"/>
</dbReference>
<organism evidence="3 4">
    <name type="scientific">Haloplanus ruber</name>
    <dbReference type="NCBI Taxonomy" id="869892"/>
    <lineage>
        <taxon>Archaea</taxon>
        <taxon>Methanobacteriati</taxon>
        <taxon>Methanobacteriota</taxon>
        <taxon>Stenosarchaea group</taxon>
        <taxon>Halobacteria</taxon>
        <taxon>Halobacteriales</taxon>
        <taxon>Haloferacaceae</taxon>
        <taxon>Haloplanus</taxon>
    </lineage>
</organism>
<evidence type="ECO:0000313" key="4">
    <source>
        <dbReference type="Proteomes" id="UP001597075"/>
    </source>
</evidence>
<keyword evidence="4" id="KW-1185">Reference proteome</keyword>
<evidence type="ECO:0000259" key="2">
    <source>
        <dbReference type="Pfam" id="PF26453"/>
    </source>
</evidence>
<gene>
    <name evidence="3" type="ORF">ACFSBJ_09145</name>
</gene>
<keyword evidence="1" id="KW-1133">Transmembrane helix</keyword>
<reference evidence="3 4" key="1">
    <citation type="journal article" date="2019" name="Int. J. Syst. Evol. Microbiol.">
        <title>The Global Catalogue of Microorganisms (GCM) 10K type strain sequencing project: providing services to taxonomists for standard genome sequencing and annotation.</title>
        <authorList>
            <consortium name="The Broad Institute Genomics Platform"/>
            <consortium name="The Broad Institute Genome Sequencing Center for Infectious Disease"/>
            <person name="Wu L."/>
            <person name="Ma J."/>
        </authorList>
    </citation>
    <scope>NUCLEOTIDE SEQUENCE [LARGE SCALE GENOMIC DNA]</scope>
    <source>
        <strain evidence="3 4">CGMCC 1.10594</strain>
    </source>
</reference>
<keyword evidence="1" id="KW-0472">Membrane</keyword>
<dbReference type="Pfam" id="PF26453">
    <property type="entry name" value="DUF8132"/>
    <property type="match status" value="1"/>
</dbReference>
<evidence type="ECO:0000313" key="3">
    <source>
        <dbReference type="EMBL" id="MFD1633897.1"/>
    </source>
</evidence>
<dbReference type="EMBL" id="JBHUDL010000010">
    <property type="protein sequence ID" value="MFD1633897.1"/>
    <property type="molecule type" value="Genomic_DNA"/>
</dbReference>
<feature type="transmembrane region" description="Helical" evidence="1">
    <location>
        <begin position="40"/>
        <end position="61"/>
    </location>
</feature>
<feature type="transmembrane region" description="Helical" evidence="1">
    <location>
        <begin position="7"/>
        <end position="28"/>
    </location>
</feature>
<dbReference type="InterPro" id="IPR058445">
    <property type="entry name" value="DUF8132"/>
</dbReference>
<dbReference type="Proteomes" id="UP001597075">
    <property type="component" value="Unassembled WGS sequence"/>
</dbReference>
<keyword evidence="1" id="KW-0812">Transmembrane</keyword>